<protein>
    <submittedName>
        <fullName evidence="3">Uncharacterized protein</fullName>
    </submittedName>
</protein>
<dbReference type="InParanoid" id="A0A2P6MTH0"/>
<feature type="region of interest" description="Disordered" evidence="2">
    <location>
        <begin position="621"/>
        <end position="651"/>
    </location>
</feature>
<proteinExistence type="predicted"/>
<comment type="caution">
    <text evidence="3">The sequence shown here is derived from an EMBL/GenBank/DDBJ whole genome shotgun (WGS) entry which is preliminary data.</text>
</comment>
<feature type="coiled-coil region" evidence="1">
    <location>
        <begin position="250"/>
        <end position="284"/>
    </location>
</feature>
<gene>
    <name evidence="3" type="ORF">PROFUN_07393</name>
</gene>
<evidence type="ECO:0000256" key="1">
    <source>
        <dbReference type="SAM" id="Coils"/>
    </source>
</evidence>
<name>A0A2P6MTH0_9EUKA</name>
<dbReference type="STRING" id="1890364.A0A2P6MTH0"/>
<evidence type="ECO:0000313" key="3">
    <source>
        <dbReference type="EMBL" id="PRP75000.1"/>
    </source>
</evidence>
<accession>A0A2P6MTH0</accession>
<feature type="coiled-coil region" evidence="1">
    <location>
        <begin position="194"/>
        <end position="221"/>
    </location>
</feature>
<feature type="coiled-coil region" evidence="1">
    <location>
        <begin position="393"/>
        <end position="435"/>
    </location>
</feature>
<reference evidence="3 4" key="1">
    <citation type="journal article" date="2018" name="Genome Biol. Evol.">
        <title>Multiple Roots of Fruiting Body Formation in Amoebozoa.</title>
        <authorList>
            <person name="Hillmann F."/>
            <person name="Forbes G."/>
            <person name="Novohradska S."/>
            <person name="Ferling I."/>
            <person name="Riege K."/>
            <person name="Groth M."/>
            <person name="Westermann M."/>
            <person name="Marz M."/>
            <person name="Spaller T."/>
            <person name="Winckler T."/>
            <person name="Schaap P."/>
            <person name="Glockner G."/>
        </authorList>
    </citation>
    <scope>NUCLEOTIDE SEQUENCE [LARGE SCALE GENOMIC DNA]</scope>
    <source>
        <strain evidence="3 4">Jena</strain>
    </source>
</reference>
<evidence type="ECO:0000256" key="2">
    <source>
        <dbReference type="SAM" id="MobiDB-lite"/>
    </source>
</evidence>
<feature type="region of interest" description="Disordered" evidence="2">
    <location>
        <begin position="736"/>
        <end position="756"/>
    </location>
</feature>
<evidence type="ECO:0000313" key="4">
    <source>
        <dbReference type="Proteomes" id="UP000241769"/>
    </source>
</evidence>
<keyword evidence="1" id="KW-0175">Coiled coil</keyword>
<keyword evidence="4" id="KW-1185">Reference proteome</keyword>
<feature type="compositionally biased region" description="Polar residues" evidence="2">
    <location>
        <begin position="621"/>
        <end position="634"/>
    </location>
</feature>
<organism evidence="3 4">
    <name type="scientific">Planoprotostelium fungivorum</name>
    <dbReference type="NCBI Taxonomy" id="1890364"/>
    <lineage>
        <taxon>Eukaryota</taxon>
        <taxon>Amoebozoa</taxon>
        <taxon>Evosea</taxon>
        <taxon>Variosea</taxon>
        <taxon>Cavosteliida</taxon>
        <taxon>Cavosteliaceae</taxon>
        <taxon>Planoprotostelium</taxon>
    </lineage>
</organism>
<dbReference type="Proteomes" id="UP000241769">
    <property type="component" value="Unassembled WGS sequence"/>
</dbReference>
<dbReference type="EMBL" id="MDYQ01000421">
    <property type="protein sequence ID" value="PRP75000.1"/>
    <property type="molecule type" value="Genomic_DNA"/>
</dbReference>
<sequence length="819" mass="96330">MDNNSPLQSLKAQLHDKSNEFSRHHDEILTFINFVEEQLVITRRDLANEKALIQKQREENEQKYREICDREQRTAADAHNMWLKWQDLHTRVKKFDAESAELKAKLAKDADFNRQYYQRVKELDRKVRLRNEMLENKETEIKDWENSHILSFNTSRFSHDISHTPDVTRQIVEQKLQFEREIEAHKSSAGRLLEAQKKQLQRHYEAQLESLREELEQARSTHWREDGNDGRYLQENRIRDELINLEKKYSARLEAQRNSYEKEIDSLRGRIKHLEQQIDVQRSTLTRQFEHQLETERSAMNRRREEEKSSADLRYDAMREKLLESHRVNMEELKRTLENKYEQQISIYKSNLETQKSLLEAQKTLSAKQAKKFAEDSRILMETSSRESESDMVKKMSSKLDSMKKQMEREIQEAKGRLEEEKKRMEQNEMIERKKLEVEKGRMEEQEKLSRKMIEMSQMQLEQERQAFDIEMMKRSTEIDKKMVELEMKESRLKGKEFAMDDTMNQLFDKRPADQSIETKDFSISRERSYPFADEKFFESSIDARFNGMISNGSILSDMNDDAKREEKEELDLSNLIHSTTSQSVDRRVVDREYASTSHISPISSTKGVDHFVETNGLEQSSFKNGNSFQSSFESGKMRRASPRNKSVDSNRVRSRIPNVRMSSDSDSDFTDDFSETRNEVRRMIPSSQFSDLDDEVEGIIQGRINRMSLEQIAEQDSQVLSGKIFDTEAETDGDMSLSDLHSLQPHGLETPKEDLSTLHARPSRATESLNDRSEAFARVRRDLHGIPLVPSFPTIRKSVRNLACNSVVHYKKGKLKVL</sequence>
<dbReference type="AlphaFoldDB" id="A0A2P6MTH0"/>